<evidence type="ECO:0000313" key="3">
    <source>
        <dbReference type="Proteomes" id="UP000321567"/>
    </source>
</evidence>
<dbReference type="Proteomes" id="UP000321567">
    <property type="component" value="Unassembled WGS sequence"/>
</dbReference>
<accession>A0A512H411</accession>
<dbReference type="AlphaFoldDB" id="A0A512H411"/>
<organism evidence="2 3">
    <name type="scientific">Pararhodospirillum oryzae</name>
    <dbReference type="NCBI Taxonomy" id="478448"/>
    <lineage>
        <taxon>Bacteria</taxon>
        <taxon>Pseudomonadati</taxon>
        <taxon>Pseudomonadota</taxon>
        <taxon>Alphaproteobacteria</taxon>
        <taxon>Rhodospirillales</taxon>
        <taxon>Rhodospirillaceae</taxon>
        <taxon>Pararhodospirillum</taxon>
    </lineage>
</organism>
<evidence type="ECO:0000313" key="2">
    <source>
        <dbReference type="EMBL" id="GEO80206.1"/>
    </source>
</evidence>
<dbReference type="OrthoDB" id="8737571at2"/>
<name>A0A512H411_9PROT</name>
<proteinExistence type="predicted"/>
<dbReference type="EMBL" id="BJZO01000005">
    <property type="protein sequence ID" value="GEO80206.1"/>
    <property type="molecule type" value="Genomic_DNA"/>
</dbReference>
<keyword evidence="3" id="KW-1185">Reference proteome</keyword>
<dbReference type="RefSeq" id="WP_147162268.1">
    <property type="nucleotide sequence ID" value="NZ_BJZO01000005.1"/>
</dbReference>
<gene>
    <name evidence="2" type="ORF">ROR02_03370</name>
</gene>
<evidence type="ECO:0008006" key="4">
    <source>
        <dbReference type="Google" id="ProtNLM"/>
    </source>
</evidence>
<sequence length="321" mass="35591">MAAKHDVEAIHGIIFPEYALDWESYQELVHTLSKTCPKLEFIVAGASENCGSAPGNFAFSTVFTHKEGQNGDGSVRYGISTSRSKHHRWRLDEGQISTYALASALDPRYVWWEDIPLSKREVHVNVFRDTSTFAAMICEDLARVDPCHPILRAMAPSLVFVLLMDGPQIPERWSARYATALAEDPGSSVLTLTSAALMRRSNQTRSPSRPENWSIALWRDDSGRSVPIVCDDKSHGVVLTLSGYRTTEVSLDGRANPLARAWRYHGHQPVRVDPKAPALDVDEGDDLSLEEVVRLVTGLDERIPPRRQPSAPPVSTPETPA</sequence>
<comment type="caution">
    <text evidence="2">The sequence shown here is derived from an EMBL/GenBank/DDBJ whole genome shotgun (WGS) entry which is preliminary data.</text>
</comment>
<reference evidence="2 3" key="1">
    <citation type="submission" date="2019-07" db="EMBL/GenBank/DDBJ databases">
        <title>Whole genome shotgun sequence of Rhodospirillum oryzae NBRC 107573.</title>
        <authorList>
            <person name="Hosoyama A."/>
            <person name="Uohara A."/>
            <person name="Ohji S."/>
            <person name="Ichikawa N."/>
        </authorList>
    </citation>
    <scope>NUCLEOTIDE SEQUENCE [LARGE SCALE GENOMIC DNA]</scope>
    <source>
        <strain evidence="2 3">NBRC 107573</strain>
    </source>
</reference>
<feature type="compositionally biased region" description="Pro residues" evidence="1">
    <location>
        <begin position="306"/>
        <end position="321"/>
    </location>
</feature>
<protein>
    <recommendedName>
        <fullName evidence="4">CN hydrolase domain-containing protein</fullName>
    </recommendedName>
</protein>
<evidence type="ECO:0000256" key="1">
    <source>
        <dbReference type="SAM" id="MobiDB-lite"/>
    </source>
</evidence>
<feature type="region of interest" description="Disordered" evidence="1">
    <location>
        <begin position="300"/>
        <end position="321"/>
    </location>
</feature>